<evidence type="ECO:0000313" key="2">
    <source>
        <dbReference type="Proteomes" id="UP000534294"/>
    </source>
</evidence>
<gene>
    <name evidence="1" type="ORF">HNQ64_000609</name>
</gene>
<proteinExistence type="predicted"/>
<dbReference type="AlphaFoldDB" id="A0A7W7YI82"/>
<protein>
    <submittedName>
        <fullName evidence="1">Uncharacterized protein</fullName>
    </submittedName>
</protein>
<name>A0A7W7YI82_9BACT</name>
<accession>A0A7W7YI82</accession>
<evidence type="ECO:0000313" key="1">
    <source>
        <dbReference type="EMBL" id="MBB5036375.1"/>
    </source>
</evidence>
<reference evidence="1 2" key="1">
    <citation type="submission" date="2020-08" db="EMBL/GenBank/DDBJ databases">
        <title>Genomic Encyclopedia of Type Strains, Phase IV (KMG-IV): sequencing the most valuable type-strain genomes for metagenomic binning, comparative biology and taxonomic classification.</title>
        <authorList>
            <person name="Goeker M."/>
        </authorList>
    </citation>
    <scope>NUCLEOTIDE SEQUENCE [LARGE SCALE GENOMIC DNA]</scope>
    <source>
        <strain evidence="1 2">DSM 12251</strain>
    </source>
</reference>
<keyword evidence="2" id="KW-1185">Reference proteome</keyword>
<organism evidence="1 2">
    <name type="scientific">Prosthecobacter dejongeii</name>
    <dbReference type="NCBI Taxonomy" id="48465"/>
    <lineage>
        <taxon>Bacteria</taxon>
        <taxon>Pseudomonadati</taxon>
        <taxon>Verrucomicrobiota</taxon>
        <taxon>Verrucomicrobiia</taxon>
        <taxon>Verrucomicrobiales</taxon>
        <taxon>Verrucomicrobiaceae</taxon>
        <taxon>Prosthecobacter</taxon>
    </lineage>
</organism>
<dbReference type="Proteomes" id="UP000534294">
    <property type="component" value="Unassembled WGS sequence"/>
</dbReference>
<comment type="caution">
    <text evidence="1">The sequence shown here is derived from an EMBL/GenBank/DDBJ whole genome shotgun (WGS) entry which is preliminary data.</text>
</comment>
<dbReference type="EMBL" id="JACHIF010000001">
    <property type="protein sequence ID" value="MBB5036375.1"/>
    <property type="molecule type" value="Genomic_DNA"/>
</dbReference>
<sequence>MSGRRLRERQIWQIDAELCVCGYINSPASAVKMTNSRHVVNITYMVDSPRLT</sequence>